<reference evidence="1" key="1">
    <citation type="journal article" date="2021" name="bioRxiv">
        <title>Whole Genome Assembly and Annotation of Northern Wild Rice, Zizania palustris L., Supports a Whole Genome Duplication in the Zizania Genus.</title>
        <authorList>
            <person name="Haas M."/>
            <person name="Kono T."/>
            <person name="Macchietto M."/>
            <person name="Millas R."/>
            <person name="McGilp L."/>
            <person name="Shao M."/>
            <person name="Duquette J."/>
            <person name="Hirsch C.N."/>
            <person name="Kimball J."/>
        </authorList>
    </citation>
    <scope>NUCLEOTIDE SEQUENCE</scope>
    <source>
        <tissue evidence="1">Fresh leaf tissue</tissue>
    </source>
</reference>
<dbReference type="EMBL" id="JAAALK010000285">
    <property type="protein sequence ID" value="KAG8064277.1"/>
    <property type="molecule type" value="Genomic_DNA"/>
</dbReference>
<dbReference type="Proteomes" id="UP000729402">
    <property type="component" value="Unassembled WGS sequence"/>
</dbReference>
<dbReference type="AlphaFoldDB" id="A0A8J5V8B2"/>
<name>A0A8J5V8B2_ZIZPA</name>
<organism evidence="1 2">
    <name type="scientific">Zizania palustris</name>
    <name type="common">Northern wild rice</name>
    <dbReference type="NCBI Taxonomy" id="103762"/>
    <lineage>
        <taxon>Eukaryota</taxon>
        <taxon>Viridiplantae</taxon>
        <taxon>Streptophyta</taxon>
        <taxon>Embryophyta</taxon>
        <taxon>Tracheophyta</taxon>
        <taxon>Spermatophyta</taxon>
        <taxon>Magnoliopsida</taxon>
        <taxon>Liliopsida</taxon>
        <taxon>Poales</taxon>
        <taxon>Poaceae</taxon>
        <taxon>BOP clade</taxon>
        <taxon>Oryzoideae</taxon>
        <taxon>Oryzeae</taxon>
        <taxon>Zizaniinae</taxon>
        <taxon>Zizania</taxon>
    </lineage>
</organism>
<reference evidence="1" key="2">
    <citation type="submission" date="2021-02" db="EMBL/GenBank/DDBJ databases">
        <authorList>
            <person name="Kimball J.A."/>
            <person name="Haas M.W."/>
            <person name="Macchietto M."/>
            <person name="Kono T."/>
            <person name="Duquette J."/>
            <person name="Shao M."/>
        </authorList>
    </citation>
    <scope>NUCLEOTIDE SEQUENCE</scope>
    <source>
        <tissue evidence="1">Fresh leaf tissue</tissue>
    </source>
</reference>
<sequence length="113" mass="13204">MLRLFGAGFNSSCVLSHFVCSILAYKFSRVSKLMCIMLTIMFPKQIAKNHSKQKQTNSFCRSSPGYIEYKTNKFVLTSPFLPPEYMHRLPFFTFPLNEDKLTHKKCNRQTDHN</sequence>
<gene>
    <name evidence="1" type="ORF">GUJ93_ZPchr0004g39249</name>
</gene>
<comment type="caution">
    <text evidence="1">The sequence shown here is derived from an EMBL/GenBank/DDBJ whole genome shotgun (WGS) entry which is preliminary data.</text>
</comment>
<accession>A0A8J5V8B2</accession>
<evidence type="ECO:0000313" key="1">
    <source>
        <dbReference type="EMBL" id="KAG8064277.1"/>
    </source>
</evidence>
<keyword evidence="2" id="KW-1185">Reference proteome</keyword>
<proteinExistence type="predicted"/>
<protein>
    <submittedName>
        <fullName evidence="1">Uncharacterized protein</fullName>
    </submittedName>
</protein>
<evidence type="ECO:0000313" key="2">
    <source>
        <dbReference type="Proteomes" id="UP000729402"/>
    </source>
</evidence>